<proteinExistence type="predicted"/>
<dbReference type="AlphaFoldDB" id="X1NVH7"/>
<dbReference type="EMBL" id="BARV01031117">
    <property type="protein sequence ID" value="GAI34226.1"/>
    <property type="molecule type" value="Genomic_DNA"/>
</dbReference>
<name>X1NVH7_9ZZZZ</name>
<evidence type="ECO:0000313" key="1">
    <source>
        <dbReference type="EMBL" id="GAI34226.1"/>
    </source>
</evidence>
<gene>
    <name evidence="1" type="ORF">S06H3_49294</name>
</gene>
<comment type="caution">
    <text evidence="1">The sequence shown here is derived from an EMBL/GenBank/DDBJ whole genome shotgun (WGS) entry which is preliminary data.</text>
</comment>
<sequence length="251" mass="29013">GGEEIGEPGGEGEAEDTIKLAYKTMGYSSFWQDALLQLVREVPTRVDVRRWWDMRTIDETELRNVYKRRGYFGKDLENYVLWTKVYTAFPDLIARFKNGWITEDDVRSELAVLGMPSERIEEMIQTKIKTAAPERVAPERTATATEIMKAVKKEHITWAEGVERLGRMGYSPEEADFKIRVYVGVAEGSPETYVEFLDWTERYRKTQGLDAHIPSAELIEAAKAYKADPSTENTYRYRQLLIAYEEEKMKA</sequence>
<feature type="non-terminal residue" evidence="1">
    <location>
        <position position="1"/>
    </location>
</feature>
<protein>
    <submittedName>
        <fullName evidence="1">Uncharacterized protein</fullName>
    </submittedName>
</protein>
<organism evidence="1">
    <name type="scientific">marine sediment metagenome</name>
    <dbReference type="NCBI Taxonomy" id="412755"/>
    <lineage>
        <taxon>unclassified sequences</taxon>
        <taxon>metagenomes</taxon>
        <taxon>ecological metagenomes</taxon>
    </lineage>
</organism>
<reference evidence="1" key="1">
    <citation type="journal article" date="2014" name="Front. Microbiol.">
        <title>High frequency of phylogenetically diverse reductive dehalogenase-homologous genes in deep subseafloor sedimentary metagenomes.</title>
        <authorList>
            <person name="Kawai M."/>
            <person name="Futagami T."/>
            <person name="Toyoda A."/>
            <person name="Takaki Y."/>
            <person name="Nishi S."/>
            <person name="Hori S."/>
            <person name="Arai W."/>
            <person name="Tsubouchi T."/>
            <person name="Morono Y."/>
            <person name="Uchiyama I."/>
            <person name="Ito T."/>
            <person name="Fujiyama A."/>
            <person name="Inagaki F."/>
            <person name="Takami H."/>
        </authorList>
    </citation>
    <scope>NUCLEOTIDE SEQUENCE</scope>
    <source>
        <strain evidence="1">Expedition CK06-06</strain>
    </source>
</reference>
<accession>X1NVH7</accession>